<organism evidence="1 2">
    <name type="scientific">Candidatus Harrisonbacteria bacterium CG10_big_fil_rev_8_21_14_0_10_42_17</name>
    <dbReference type="NCBI Taxonomy" id="1974584"/>
    <lineage>
        <taxon>Bacteria</taxon>
        <taxon>Candidatus Harrisoniibacteriota</taxon>
    </lineage>
</organism>
<dbReference type="Proteomes" id="UP000228635">
    <property type="component" value="Unassembled WGS sequence"/>
</dbReference>
<dbReference type="AlphaFoldDB" id="A0A2M6WGZ6"/>
<evidence type="ECO:0008006" key="3">
    <source>
        <dbReference type="Google" id="ProtNLM"/>
    </source>
</evidence>
<protein>
    <recommendedName>
        <fullName evidence="3">3D domain-containing protein</fullName>
    </recommendedName>
</protein>
<evidence type="ECO:0000313" key="2">
    <source>
        <dbReference type="Proteomes" id="UP000228635"/>
    </source>
</evidence>
<comment type="caution">
    <text evidence="1">The sequence shown here is derived from an EMBL/GenBank/DDBJ whole genome shotgun (WGS) entry which is preliminary data.</text>
</comment>
<sequence>MVEKRAVVTVTAYSSTPDQTDDTPFITASGSIVRDGTVAANFLPFGTKVKIPEFSGDKEYIVEDRMHRRFSDRMDIWFETRELAQKFGKRELEIIIL</sequence>
<name>A0A2M6WGZ6_9BACT</name>
<proteinExistence type="predicted"/>
<dbReference type="CDD" id="cd22784">
    <property type="entry name" value="DPBB_MltA_YuiC-like"/>
    <property type="match status" value="1"/>
</dbReference>
<reference evidence="2" key="1">
    <citation type="submission" date="2017-09" db="EMBL/GenBank/DDBJ databases">
        <title>Depth-based differentiation of microbial function through sediment-hosted aquifers and enrichment of novel symbionts in the deep terrestrial subsurface.</title>
        <authorList>
            <person name="Probst A.J."/>
            <person name="Ladd B."/>
            <person name="Jarett J.K."/>
            <person name="Geller-Mcgrath D.E."/>
            <person name="Sieber C.M.K."/>
            <person name="Emerson J.B."/>
            <person name="Anantharaman K."/>
            <person name="Thomas B.C."/>
            <person name="Malmstrom R."/>
            <person name="Stieglmeier M."/>
            <person name="Klingl A."/>
            <person name="Woyke T."/>
            <person name="Ryan C.M."/>
            <person name="Banfield J.F."/>
        </authorList>
    </citation>
    <scope>NUCLEOTIDE SEQUENCE [LARGE SCALE GENOMIC DNA]</scope>
</reference>
<dbReference type="EMBL" id="PFBA01000036">
    <property type="protein sequence ID" value="PIT92006.1"/>
    <property type="molecule type" value="Genomic_DNA"/>
</dbReference>
<gene>
    <name evidence="1" type="ORF">COU08_04735</name>
</gene>
<evidence type="ECO:0000313" key="1">
    <source>
        <dbReference type="EMBL" id="PIT92006.1"/>
    </source>
</evidence>
<accession>A0A2M6WGZ6</accession>